<accession>A0A8T1TS46</accession>
<sequence length="76" mass="8284">MPALAVRLPHIADCGLMLLYRGHKPKSPMGLGNCTRRSPQATSPCTGHRESQEIRIFLAPMDFMVSIRGTIALAHG</sequence>
<dbReference type="EMBL" id="JAENGZ010002018">
    <property type="protein sequence ID" value="KAG6945215.1"/>
    <property type="molecule type" value="Genomic_DNA"/>
</dbReference>
<dbReference type="AlphaFoldDB" id="A0A8T1TS46"/>
<evidence type="ECO:0000313" key="1">
    <source>
        <dbReference type="EMBL" id="KAG6945215.1"/>
    </source>
</evidence>
<organism evidence="1 2">
    <name type="scientific">Phytophthora cactorum</name>
    <dbReference type="NCBI Taxonomy" id="29920"/>
    <lineage>
        <taxon>Eukaryota</taxon>
        <taxon>Sar</taxon>
        <taxon>Stramenopiles</taxon>
        <taxon>Oomycota</taxon>
        <taxon>Peronosporomycetes</taxon>
        <taxon>Peronosporales</taxon>
        <taxon>Peronosporaceae</taxon>
        <taxon>Phytophthora</taxon>
    </lineage>
</organism>
<dbReference type="Proteomes" id="UP000688947">
    <property type="component" value="Unassembled WGS sequence"/>
</dbReference>
<gene>
    <name evidence="1" type="ORF">JG687_00017419</name>
</gene>
<evidence type="ECO:0000313" key="2">
    <source>
        <dbReference type="Proteomes" id="UP000688947"/>
    </source>
</evidence>
<name>A0A8T1TS46_9STRA</name>
<reference evidence="1" key="1">
    <citation type="submission" date="2021-01" db="EMBL/GenBank/DDBJ databases">
        <title>Phytophthora aleatoria, a newly-described species from Pinus radiata is distinct from Phytophthora cactorum isolates based on comparative genomics.</title>
        <authorList>
            <person name="Mcdougal R."/>
            <person name="Panda P."/>
            <person name="Williams N."/>
            <person name="Studholme D.J."/>
        </authorList>
    </citation>
    <scope>NUCLEOTIDE SEQUENCE</scope>
    <source>
        <strain evidence="1">NZFS 3830</strain>
    </source>
</reference>
<proteinExistence type="predicted"/>
<comment type="caution">
    <text evidence="1">The sequence shown here is derived from an EMBL/GenBank/DDBJ whole genome shotgun (WGS) entry which is preliminary data.</text>
</comment>
<protein>
    <submittedName>
        <fullName evidence="1">Uncharacterized protein</fullName>
    </submittedName>
</protein>